<name>A0ACA9RZY6_9GLOM</name>
<comment type="caution">
    <text evidence="1">The sequence shown here is derived from an EMBL/GenBank/DDBJ whole genome shotgun (WGS) entry which is preliminary data.</text>
</comment>
<feature type="non-terminal residue" evidence="1">
    <location>
        <position position="1"/>
    </location>
</feature>
<gene>
    <name evidence="1" type="ORF">RPERSI_LOCUS24717</name>
</gene>
<accession>A0ACA9RZY6</accession>
<sequence>LSQEEDSDLQAVTQFLQPFYEITNILSGSTYITLGLSALLMDDIIDVISSYIQDSSSFQFLKTAAIQMIEKLNQYIDYIYDKAAFIASILDSRIKLELIPVNMNTPENQNYFSQIFQEYSDPTDELTKYLNEATLPININPLEWWKLNSFHFPVMSQMVKDFFAIQATSVPSEQIFSKAGDTIWAKYARFSEKSVQSLMYTSSWLEHGIKFHKD</sequence>
<keyword evidence="2" id="KW-1185">Reference proteome</keyword>
<proteinExistence type="predicted"/>
<evidence type="ECO:0000313" key="2">
    <source>
        <dbReference type="Proteomes" id="UP000789920"/>
    </source>
</evidence>
<reference evidence="1" key="1">
    <citation type="submission" date="2021-06" db="EMBL/GenBank/DDBJ databases">
        <authorList>
            <person name="Kallberg Y."/>
            <person name="Tangrot J."/>
            <person name="Rosling A."/>
        </authorList>
    </citation>
    <scope>NUCLEOTIDE SEQUENCE</scope>
    <source>
        <strain evidence="1">MA461A</strain>
    </source>
</reference>
<evidence type="ECO:0000313" key="1">
    <source>
        <dbReference type="EMBL" id="CAG8817579.1"/>
    </source>
</evidence>
<dbReference type="EMBL" id="CAJVQC010079972">
    <property type="protein sequence ID" value="CAG8817579.1"/>
    <property type="molecule type" value="Genomic_DNA"/>
</dbReference>
<organism evidence="1 2">
    <name type="scientific">Racocetra persica</name>
    <dbReference type="NCBI Taxonomy" id="160502"/>
    <lineage>
        <taxon>Eukaryota</taxon>
        <taxon>Fungi</taxon>
        <taxon>Fungi incertae sedis</taxon>
        <taxon>Mucoromycota</taxon>
        <taxon>Glomeromycotina</taxon>
        <taxon>Glomeromycetes</taxon>
        <taxon>Diversisporales</taxon>
        <taxon>Gigasporaceae</taxon>
        <taxon>Racocetra</taxon>
    </lineage>
</organism>
<dbReference type="Proteomes" id="UP000789920">
    <property type="component" value="Unassembled WGS sequence"/>
</dbReference>
<protein>
    <submittedName>
        <fullName evidence="1">356_t:CDS:1</fullName>
    </submittedName>
</protein>